<proteinExistence type="predicted"/>
<sequence length="56" mass="6628">MKKKKDQQQPKPQPGQMSPQQMKNLLEAMNNQEQKVQEKMNAEKMKGVKIQTDKDW</sequence>
<reference evidence="2 3" key="1">
    <citation type="submission" date="2023-09" db="EMBL/GenBank/DDBJ databases">
        <title>Thalassobella suaedae gen. nov., sp. nov., a marine bacterium of the family Flavobacteriaceae isolated from a halophyte Suaeda japonica.</title>
        <authorList>
            <person name="Lee S.Y."/>
            <person name="Hwang C.Y."/>
        </authorList>
    </citation>
    <scope>NUCLEOTIDE SEQUENCE [LARGE SCALE GENOMIC DNA]</scope>
    <source>
        <strain evidence="2 3">HL-DH10</strain>
    </source>
</reference>
<gene>
    <name evidence="2" type="ORF">RHP49_07800</name>
</gene>
<keyword evidence="3" id="KW-1185">Reference proteome</keyword>
<protein>
    <submittedName>
        <fullName evidence="2">Uncharacterized protein</fullName>
    </submittedName>
</protein>
<feature type="region of interest" description="Disordered" evidence="1">
    <location>
        <begin position="1"/>
        <end position="25"/>
    </location>
</feature>
<evidence type="ECO:0000313" key="2">
    <source>
        <dbReference type="EMBL" id="WNH14145.1"/>
    </source>
</evidence>
<organism evidence="2 3">
    <name type="scientific">Thalassobellus suaedae</name>
    <dbReference type="NCBI Taxonomy" id="3074124"/>
    <lineage>
        <taxon>Bacteria</taxon>
        <taxon>Pseudomonadati</taxon>
        <taxon>Bacteroidota</taxon>
        <taxon>Flavobacteriia</taxon>
        <taxon>Flavobacteriales</taxon>
        <taxon>Flavobacteriaceae</taxon>
        <taxon>Thalassobellus</taxon>
    </lineage>
</organism>
<evidence type="ECO:0000313" key="3">
    <source>
        <dbReference type="Proteomes" id="UP001303407"/>
    </source>
</evidence>
<dbReference type="Proteomes" id="UP001303407">
    <property type="component" value="Chromosome"/>
</dbReference>
<name>A0ABY9Y7P9_9FLAO</name>
<evidence type="ECO:0000256" key="1">
    <source>
        <dbReference type="SAM" id="MobiDB-lite"/>
    </source>
</evidence>
<dbReference type="EMBL" id="CP134536">
    <property type="protein sequence ID" value="WNH14145.1"/>
    <property type="molecule type" value="Genomic_DNA"/>
</dbReference>
<accession>A0ABY9Y7P9</accession>
<dbReference type="RefSeq" id="WP_415864146.1">
    <property type="nucleotide sequence ID" value="NZ_CP134536.1"/>
</dbReference>
<feature type="compositionally biased region" description="Low complexity" evidence="1">
    <location>
        <begin position="14"/>
        <end position="23"/>
    </location>
</feature>